<dbReference type="RefSeq" id="WP_282658743.1">
    <property type="nucleotide sequence ID" value="NZ_JAKUMG010000001.1"/>
</dbReference>
<feature type="signal peptide" evidence="1">
    <location>
        <begin position="1"/>
        <end position="17"/>
    </location>
</feature>
<organism evidence="2 3">
    <name type="scientific">Pseudoalteromonas shioyasakiensis</name>
    <dbReference type="NCBI Taxonomy" id="1190813"/>
    <lineage>
        <taxon>Bacteria</taxon>
        <taxon>Pseudomonadati</taxon>
        <taxon>Pseudomonadota</taxon>
        <taxon>Gammaproteobacteria</taxon>
        <taxon>Alteromonadales</taxon>
        <taxon>Pseudoalteromonadaceae</taxon>
        <taxon>Pseudoalteromonas</taxon>
    </lineage>
</organism>
<accession>A0ABT6TWP0</accession>
<dbReference type="EMBL" id="JAKUMG010000001">
    <property type="protein sequence ID" value="MDI4668324.1"/>
    <property type="molecule type" value="Genomic_DNA"/>
</dbReference>
<evidence type="ECO:0000313" key="2">
    <source>
        <dbReference type="EMBL" id="MDI4668324.1"/>
    </source>
</evidence>
<reference evidence="2 3" key="1">
    <citation type="submission" date="2022-02" db="EMBL/GenBank/DDBJ databases">
        <title>Genome analysis of Beneficial Microorganisms for Coral consortium from Pocillopora damicornis.</title>
        <authorList>
            <person name="Rosado P.M."/>
            <person name="Cardoso P.M."/>
            <person name="Rosado J.G."/>
            <person name="Schultz J."/>
            <person name="Rocha U."/>
            <person name="Costa T.K."/>
            <person name="Peixoto R.S."/>
        </authorList>
    </citation>
    <scope>NUCLEOTIDE SEQUENCE [LARGE SCALE GENOMIC DNA]</scope>
    <source>
        <strain evidence="2 3">BMC5</strain>
    </source>
</reference>
<dbReference type="Proteomes" id="UP001156974">
    <property type="component" value="Unassembled WGS sequence"/>
</dbReference>
<comment type="caution">
    <text evidence="2">The sequence shown here is derived from an EMBL/GenBank/DDBJ whole genome shotgun (WGS) entry which is preliminary data.</text>
</comment>
<proteinExistence type="predicted"/>
<feature type="chain" id="PRO_5047138075" evidence="1">
    <location>
        <begin position="18"/>
        <end position="128"/>
    </location>
</feature>
<keyword evidence="3" id="KW-1185">Reference proteome</keyword>
<sequence>MKYIILLIVTISCLANADSCVVTDADEKQYNDLHSNKVTIESTLNSSNYFVTINLPDSIENQSLNAVWLVSGSIEEPTFIAPLKVFHEGEQLVAWYSIDAGLIRKDYIVVGFGGDCGPSIVKEVIYQR</sequence>
<protein>
    <submittedName>
        <fullName evidence="2">Uncharacterized protein</fullName>
    </submittedName>
</protein>
<gene>
    <name evidence="2" type="ORF">MKZ47_04330</name>
</gene>
<evidence type="ECO:0000256" key="1">
    <source>
        <dbReference type="SAM" id="SignalP"/>
    </source>
</evidence>
<keyword evidence="1" id="KW-0732">Signal</keyword>
<name>A0ABT6TWP0_9GAMM</name>
<evidence type="ECO:0000313" key="3">
    <source>
        <dbReference type="Proteomes" id="UP001156974"/>
    </source>
</evidence>